<dbReference type="NCBIfam" id="NF002204">
    <property type="entry name" value="PRK01077.1"/>
    <property type="match status" value="1"/>
</dbReference>
<evidence type="ECO:0000313" key="11">
    <source>
        <dbReference type="Proteomes" id="UP000295788"/>
    </source>
</evidence>
<dbReference type="InterPro" id="IPR004484">
    <property type="entry name" value="CbiA/CobB_synth"/>
</dbReference>
<comment type="pathway">
    <text evidence="7">Cofactor biosynthesis; adenosylcobalamin biosynthesis; cob(II)yrinate a,c-diamide from sirohydrochlorin (anaerobic route): step 10/10.</text>
</comment>
<accession>A0A4R3KA25</accession>
<dbReference type="InterPro" id="IPR002586">
    <property type="entry name" value="CobQ/CobB/MinD/ParA_Nub-bd_dom"/>
</dbReference>
<comment type="catalytic activity">
    <reaction evidence="7">
        <text>cob(II)yrinate + 2 L-glutamine + 2 ATP + 2 H2O = cob(II)yrinate a,c diamide + 2 L-glutamate + 2 ADP + 2 phosphate + 2 H(+)</text>
        <dbReference type="Rhea" id="RHEA:26289"/>
        <dbReference type="ChEBI" id="CHEBI:15377"/>
        <dbReference type="ChEBI" id="CHEBI:15378"/>
        <dbReference type="ChEBI" id="CHEBI:29985"/>
        <dbReference type="ChEBI" id="CHEBI:30616"/>
        <dbReference type="ChEBI" id="CHEBI:43474"/>
        <dbReference type="ChEBI" id="CHEBI:58359"/>
        <dbReference type="ChEBI" id="CHEBI:58537"/>
        <dbReference type="ChEBI" id="CHEBI:58894"/>
        <dbReference type="ChEBI" id="CHEBI:456216"/>
        <dbReference type="EC" id="6.3.5.11"/>
    </reaction>
</comment>
<comment type="cofactor">
    <cofactor evidence="1 7">
        <name>Mg(2+)</name>
        <dbReference type="ChEBI" id="CHEBI:18420"/>
    </cofactor>
</comment>
<evidence type="ECO:0000256" key="1">
    <source>
        <dbReference type="ARBA" id="ARBA00001946"/>
    </source>
</evidence>
<feature type="domain" description="CobB/CobQ-like glutamine amidotransferase" evidence="9">
    <location>
        <begin position="254"/>
        <end position="445"/>
    </location>
</feature>
<dbReference type="CDD" id="cd03130">
    <property type="entry name" value="GATase1_CobB"/>
    <property type="match status" value="1"/>
</dbReference>
<evidence type="ECO:0000256" key="2">
    <source>
        <dbReference type="ARBA" id="ARBA00022598"/>
    </source>
</evidence>
<sequence length="466" mass="51862">MKTQIPRVVIAGTGSGVGKTTLTIGIMAALVKRGITVQGFKVGPDYIDPTYHTAVTKRESRNLDTWMVDSEIMKEIFIRGSLGADLAVIEGVMGFYDGKDPLSDRGSTAEISRLLNAPVVLVINAEGVARSAAAMVLGFQQMDPRIHLAGVIVNQVGGFRHYELVKKAIEDMTGIPVIGYLNKNQIMSIPERHLGLVPAIERGELNPLFQQLAELIEEHIDLNQFVQIAKKAEEVVVNHPSIFQPFSERCYPVTIAVAKDQAFHFYYPENLELLEQYGARIQYFSPLAGETIPVDADGLYIGGGFPEEFAAQLTAQKKVIADFREKISQGMPTFAECGGYMFLTEAIVDHNGNSYEMVGIIPAKVQMQQRLAALGYREITALTQQVLLNKGETAKGHEFHYSRLIPTIENYPYAYKVKGLGGEFFDGYHQENLVAGYTHFYFPSNPNMVIHWLEKAVEYQKKDKFT</sequence>
<evidence type="ECO:0000259" key="9">
    <source>
        <dbReference type="Pfam" id="PF07685"/>
    </source>
</evidence>
<dbReference type="UniPathway" id="UPA00148">
    <property type="reaction ID" value="UER00231"/>
</dbReference>
<evidence type="ECO:0000313" key="10">
    <source>
        <dbReference type="EMBL" id="TCS79924.1"/>
    </source>
</evidence>
<dbReference type="Pfam" id="PF01656">
    <property type="entry name" value="CbiA"/>
    <property type="match status" value="1"/>
</dbReference>
<dbReference type="PANTHER" id="PTHR43873:SF1">
    <property type="entry name" value="COBYRINATE A,C-DIAMIDE SYNTHASE"/>
    <property type="match status" value="1"/>
</dbReference>
<keyword evidence="3 7" id="KW-0547">Nucleotide-binding</keyword>
<dbReference type="InterPro" id="IPR011698">
    <property type="entry name" value="GATase_3"/>
</dbReference>
<evidence type="ECO:0000256" key="4">
    <source>
        <dbReference type="ARBA" id="ARBA00022840"/>
    </source>
</evidence>
<comment type="similarity">
    <text evidence="7">Belongs to the CobB/CbiA family.</text>
</comment>
<evidence type="ECO:0000256" key="6">
    <source>
        <dbReference type="ARBA" id="ARBA00022962"/>
    </source>
</evidence>
<feature type="domain" description="CobQ/CobB/MinD/ParA nucleotide binding" evidence="8">
    <location>
        <begin position="8"/>
        <end position="194"/>
    </location>
</feature>
<dbReference type="GO" id="GO:0042242">
    <property type="term" value="F:cobyrinic acid a,c-diamide synthase activity"/>
    <property type="evidence" value="ECO:0007669"/>
    <property type="project" value="UniProtKB-UniRule"/>
</dbReference>
<keyword evidence="5 7" id="KW-0460">Magnesium</keyword>
<evidence type="ECO:0000259" key="8">
    <source>
        <dbReference type="Pfam" id="PF01656"/>
    </source>
</evidence>
<dbReference type="SUPFAM" id="SSF52317">
    <property type="entry name" value="Class I glutamine amidotransferase-like"/>
    <property type="match status" value="1"/>
</dbReference>
<dbReference type="GO" id="GO:0005524">
    <property type="term" value="F:ATP binding"/>
    <property type="evidence" value="ECO:0007669"/>
    <property type="project" value="UniProtKB-UniRule"/>
</dbReference>
<dbReference type="Gene3D" id="3.40.50.300">
    <property type="entry name" value="P-loop containing nucleotide triphosphate hydrolases"/>
    <property type="match status" value="2"/>
</dbReference>
<dbReference type="CDD" id="cd05388">
    <property type="entry name" value="CobB_N"/>
    <property type="match status" value="1"/>
</dbReference>
<keyword evidence="6 7" id="KW-0315">Glutamine amidotransferase</keyword>
<comment type="miscellaneous">
    <text evidence="7">The a and c carboxylates of cobyrinate are activated for nucleophilic attack via formation of a phosphorylated intermediate by ATP. CbiA catalyzes first the amidation of the c-carboxylate, and then that of the a-carboxylate.</text>
</comment>
<dbReference type="EC" id="6.3.5.11" evidence="7"/>
<evidence type="ECO:0000256" key="5">
    <source>
        <dbReference type="ARBA" id="ARBA00022842"/>
    </source>
</evidence>
<keyword evidence="4 7" id="KW-0067">ATP-binding</keyword>
<dbReference type="HAMAP" id="MF_00027">
    <property type="entry name" value="CobB_CbiA"/>
    <property type="match status" value="1"/>
</dbReference>
<dbReference type="AlphaFoldDB" id="A0A4R3KA25"/>
<feature type="active site" description="Nucleophile" evidence="7">
    <location>
        <position position="337"/>
    </location>
</feature>
<organism evidence="10 11">
    <name type="scientific">Tepidibacillus fermentans</name>
    <dbReference type="NCBI Taxonomy" id="1281767"/>
    <lineage>
        <taxon>Bacteria</taxon>
        <taxon>Bacillati</taxon>
        <taxon>Bacillota</taxon>
        <taxon>Bacilli</taxon>
        <taxon>Bacillales</taxon>
        <taxon>Bacillaceae</taxon>
        <taxon>Tepidibacillus</taxon>
    </lineage>
</organism>
<dbReference type="GO" id="GO:0009236">
    <property type="term" value="P:cobalamin biosynthetic process"/>
    <property type="evidence" value="ECO:0007669"/>
    <property type="project" value="UniProtKB-UniRule"/>
</dbReference>
<keyword evidence="2 7" id="KW-0436">Ligase</keyword>
<dbReference type="SUPFAM" id="SSF52540">
    <property type="entry name" value="P-loop containing nucleoside triphosphate hydrolases"/>
    <property type="match status" value="1"/>
</dbReference>
<keyword evidence="7" id="KW-0169">Cobalamin biosynthesis</keyword>
<dbReference type="PROSITE" id="PS51274">
    <property type="entry name" value="GATASE_COBBQ"/>
    <property type="match status" value="1"/>
</dbReference>
<dbReference type="InterPro" id="IPR027417">
    <property type="entry name" value="P-loop_NTPase"/>
</dbReference>
<dbReference type="NCBIfam" id="TIGR00379">
    <property type="entry name" value="cobB"/>
    <property type="match status" value="1"/>
</dbReference>
<dbReference type="EMBL" id="SMAB01000019">
    <property type="protein sequence ID" value="TCS79924.1"/>
    <property type="molecule type" value="Genomic_DNA"/>
</dbReference>
<comment type="function">
    <text evidence="7">Catalyzes the ATP-dependent amidation of the two carboxylate groups at positions a and c of cobyrinate, using either L-glutamine or ammonia as the nitrogen source.</text>
</comment>
<dbReference type="Gene3D" id="3.40.50.880">
    <property type="match status" value="1"/>
</dbReference>
<gene>
    <name evidence="7" type="primary">cbiA</name>
    <name evidence="10" type="ORF">EDD72_11945</name>
</gene>
<evidence type="ECO:0000256" key="3">
    <source>
        <dbReference type="ARBA" id="ARBA00022741"/>
    </source>
</evidence>
<dbReference type="InterPro" id="IPR029062">
    <property type="entry name" value="Class_I_gatase-like"/>
</dbReference>
<dbReference type="OrthoDB" id="9764035at2"/>
<evidence type="ECO:0000256" key="7">
    <source>
        <dbReference type="HAMAP-Rule" id="MF_00027"/>
    </source>
</evidence>
<proteinExistence type="inferred from homology"/>
<protein>
    <recommendedName>
        <fullName evidence="7">Cobyrinate a,c-diamide synthase</fullName>
        <ecNumber evidence="7">6.3.5.11</ecNumber>
    </recommendedName>
    <alternativeName>
        <fullName evidence="7">Cobyrinic acid a,c-diamide synthetase</fullName>
    </alternativeName>
</protein>
<keyword evidence="11" id="KW-1185">Reference proteome</keyword>
<dbReference type="PANTHER" id="PTHR43873">
    <property type="entry name" value="COBYRINATE A,C-DIAMIDE SYNTHASE"/>
    <property type="match status" value="1"/>
</dbReference>
<dbReference type="Pfam" id="PF07685">
    <property type="entry name" value="GATase_3"/>
    <property type="match status" value="1"/>
</dbReference>
<comment type="domain">
    <text evidence="7">Comprises of two domains. The C-terminal domain contains the binding site for glutamine and catalyzes the hydrolysis of this substrate to glutamate and ammonia. The N-terminal domain is anticipated to bind ATP and cobyrinate and catalyzes the ultimate synthesis of the diamide product. The ammonia produced via the glutaminase domain is probably translocated to the adjacent domain via a molecular tunnel, where it reacts with an activated intermediate.</text>
</comment>
<feature type="site" description="Increases nucleophilicity of active site Cys" evidence="7">
    <location>
        <position position="439"/>
    </location>
</feature>
<dbReference type="Proteomes" id="UP000295788">
    <property type="component" value="Unassembled WGS sequence"/>
</dbReference>
<dbReference type="RefSeq" id="WP_132770043.1">
    <property type="nucleotide sequence ID" value="NZ_SMAB01000019.1"/>
</dbReference>
<name>A0A4R3KA25_9BACI</name>
<comment type="caution">
    <text evidence="10">The sequence shown here is derived from an EMBL/GenBank/DDBJ whole genome shotgun (WGS) entry which is preliminary data.</text>
</comment>
<reference evidence="10 11" key="1">
    <citation type="submission" date="2019-03" db="EMBL/GenBank/DDBJ databases">
        <title>Genomic Encyclopedia of Type Strains, Phase IV (KMG-IV): sequencing the most valuable type-strain genomes for metagenomic binning, comparative biology and taxonomic classification.</title>
        <authorList>
            <person name="Goeker M."/>
        </authorList>
    </citation>
    <scope>NUCLEOTIDE SEQUENCE [LARGE SCALE GENOMIC DNA]</scope>
    <source>
        <strain evidence="10 11">DSM 23802</strain>
    </source>
</reference>